<dbReference type="EC" id="2.7.1.35" evidence="2"/>
<name>A0A380JU11_STRDY</name>
<dbReference type="GO" id="GO:0008478">
    <property type="term" value="F:pyridoxal kinase activity"/>
    <property type="evidence" value="ECO:0007669"/>
    <property type="project" value="UniProtKB-EC"/>
</dbReference>
<dbReference type="RefSeq" id="WP_258862736.1">
    <property type="nucleotide sequence ID" value="NZ_UHFG01000004.1"/>
</dbReference>
<gene>
    <name evidence="2" type="primary">pdxK_2</name>
    <name evidence="2" type="ORF">NCTC4670_00887</name>
</gene>
<evidence type="ECO:0000313" key="3">
    <source>
        <dbReference type="Proteomes" id="UP000254797"/>
    </source>
</evidence>
<dbReference type="PROSITE" id="PS51257">
    <property type="entry name" value="PROKAR_LIPOPROTEIN"/>
    <property type="match status" value="1"/>
</dbReference>
<dbReference type="AlphaFoldDB" id="A0A380JU11"/>
<keyword evidence="1" id="KW-0732">Signal</keyword>
<evidence type="ECO:0000313" key="2">
    <source>
        <dbReference type="EMBL" id="SUN49164.1"/>
    </source>
</evidence>
<dbReference type="EMBL" id="UHFG01000004">
    <property type="protein sequence ID" value="SUN49164.1"/>
    <property type="molecule type" value="Genomic_DNA"/>
</dbReference>
<sequence>MKRIMAANDLVGIGKVGLLASIPVMAACCMEQALFTDLSLIGAYRWGKQAYEMENFRFSEGFFNKVKR</sequence>
<accession>A0A380JU11</accession>
<feature type="signal peptide" evidence="1">
    <location>
        <begin position="1"/>
        <end position="26"/>
    </location>
</feature>
<protein>
    <submittedName>
        <fullName evidence="2">Pyridoxamine kinase</fullName>
        <ecNumber evidence="2">2.7.1.35</ecNumber>
    </submittedName>
</protein>
<keyword evidence="2" id="KW-0418">Kinase</keyword>
<dbReference type="Proteomes" id="UP000254797">
    <property type="component" value="Unassembled WGS sequence"/>
</dbReference>
<evidence type="ECO:0000256" key="1">
    <source>
        <dbReference type="SAM" id="SignalP"/>
    </source>
</evidence>
<keyword evidence="2" id="KW-0808">Transferase</keyword>
<organism evidence="2 3">
    <name type="scientific">Streptococcus dysgalactiae subsp. dysgalactiae</name>
    <dbReference type="NCBI Taxonomy" id="99822"/>
    <lineage>
        <taxon>Bacteria</taxon>
        <taxon>Bacillati</taxon>
        <taxon>Bacillota</taxon>
        <taxon>Bacilli</taxon>
        <taxon>Lactobacillales</taxon>
        <taxon>Streptococcaceae</taxon>
        <taxon>Streptococcus</taxon>
    </lineage>
</organism>
<proteinExistence type="predicted"/>
<reference evidence="2 3" key="1">
    <citation type="submission" date="2018-06" db="EMBL/GenBank/DDBJ databases">
        <authorList>
            <consortium name="Pathogen Informatics"/>
            <person name="Doyle S."/>
        </authorList>
    </citation>
    <scope>NUCLEOTIDE SEQUENCE [LARGE SCALE GENOMIC DNA]</scope>
    <source>
        <strain evidence="2 3">NCTC4670</strain>
    </source>
</reference>
<feature type="chain" id="PRO_5039456856" evidence="1">
    <location>
        <begin position="27"/>
        <end position="68"/>
    </location>
</feature>